<protein>
    <submittedName>
        <fullName evidence="2">Uncharacterized protein LOC142168200</fullName>
    </submittedName>
</protein>
<dbReference type="Proteomes" id="UP000790787">
    <property type="component" value="Chromosome 13"/>
</dbReference>
<gene>
    <name evidence="2" type="primary">LOC142168200</name>
</gene>
<reference evidence="2" key="2">
    <citation type="submission" date="2025-08" db="UniProtKB">
        <authorList>
            <consortium name="RefSeq"/>
        </authorList>
    </citation>
    <scope>IDENTIFICATION</scope>
    <source>
        <tissue evidence="2">Leaf</tissue>
    </source>
</reference>
<sequence>MHDGGGQRLPGHNRRWMTGIKSSKVQSIEALQADSKSIQSRSIGSGKKKKEDVSAVVPYYQTNPSHGSTSYSPNNHSPPSKMDIKEMIKYGYRPGTWLGAKSDGIIELIEHNGQKGRAGIGYQRTCFSRHVAENPVDGDYEPLTTYFLDEEVLFVREDIAELYPRWRMFFDGAGNFKGVGIGAVLISESGQHYPASTKIRFSCTNNMAEYEACIFGIRMAVDLNIKELLVIGDSNLLIHQVQGEWSTKNVKILSYLHCHLDKNYINPIKIEIKDQHAYCVHVNEEPDSKPWYHDIKKFLATHEYLENASNGQKLALGRTIEPAASNGHRFILVAIDYLTKWVEASTYKVVTKHVVADFVWNNIVCRFGIPESIITNNAANLNSDLMREICEKFRIVHHNSIPYRPQMNGAVEAANKNIKRILRNIVDNHRQWLRKLPFAILGYQTIMRASIGATWYILVYGTESVIPAKVEIPS</sequence>
<reference evidence="1" key="1">
    <citation type="journal article" date="2014" name="Nat. Commun.">
        <title>The tobacco genome sequence and its comparison with those of tomato and potato.</title>
        <authorList>
            <person name="Sierro N."/>
            <person name="Battey J.N."/>
            <person name="Ouadi S."/>
            <person name="Bakaher N."/>
            <person name="Bovet L."/>
            <person name="Willig A."/>
            <person name="Goepfert S."/>
            <person name="Peitsch M.C."/>
            <person name="Ivanov N.V."/>
        </authorList>
    </citation>
    <scope>NUCLEOTIDE SEQUENCE [LARGE SCALE GENOMIC DNA]</scope>
</reference>
<accession>A0AC58SJ08</accession>
<organism evidence="1 2">
    <name type="scientific">Nicotiana tabacum</name>
    <name type="common">Common tobacco</name>
    <dbReference type="NCBI Taxonomy" id="4097"/>
    <lineage>
        <taxon>Eukaryota</taxon>
        <taxon>Viridiplantae</taxon>
        <taxon>Streptophyta</taxon>
        <taxon>Embryophyta</taxon>
        <taxon>Tracheophyta</taxon>
        <taxon>Spermatophyta</taxon>
        <taxon>Magnoliopsida</taxon>
        <taxon>eudicotyledons</taxon>
        <taxon>Gunneridae</taxon>
        <taxon>Pentapetalae</taxon>
        <taxon>asterids</taxon>
        <taxon>lamiids</taxon>
        <taxon>Solanales</taxon>
        <taxon>Solanaceae</taxon>
        <taxon>Nicotianoideae</taxon>
        <taxon>Nicotianeae</taxon>
        <taxon>Nicotiana</taxon>
    </lineage>
</organism>
<evidence type="ECO:0000313" key="1">
    <source>
        <dbReference type="Proteomes" id="UP000790787"/>
    </source>
</evidence>
<evidence type="ECO:0000313" key="2">
    <source>
        <dbReference type="RefSeq" id="XP_075084957.1"/>
    </source>
</evidence>
<dbReference type="RefSeq" id="XP_075084957.1">
    <property type="nucleotide sequence ID" value="XM_075228856.1"/>
</dbReference>
<keyword evidence="1" id="KW-1185">Reference proteome</keyword>
<proteinExistence type="predicted"/>
<name>A0AC58SJ08_TOBAC</name>